<reference evidence="10" key="1">
    <citation type="journal article" date="2014" name="Genome Announc.">
        <title>Draft genome sequence of Weissella oryzae SG25T, isolated from fermented rice grains.</title>
        <authorList>
            <person name="Tanizawa Y."/>
            <person name="Fujisawa T."/>
            <person name="Mochizuki T."/>
            <person name="Kaminuma E."/>
            <person name="Suzuki Y."/>
            <person name="Nakamura Y."/>
            <person name="Tohno M."/>
        </authorList>
    </citation>
    <scope>NUCLEOTIDE SEQUENCE [LARGE SCALE GENOMIC DNA]</scope>
    <source>
        <strain evidence="10">DSM 25784 / JCM 18191 / LMG 30913 / SG25</strain>
    </source>
</reference>
<dbReference type="InterPro" id="IPR045324">
    <property type="entry name" value="Small_multidrug_res"/>
</dbReference>
<dbReference type="InterPro" id="IPR037185">
    <property type="entry name" value="EmrE-like"/>
</dbReference>
<keyword evidence="3" id="KW-1003">Cell membrane</keyword>
<sequence length="106" mass="11637">MTWLYLILAGLFEVFWSITMKLSQGFTELRFASLTVLGLITSFGFLALALKSMPLGMAYPIWTGIGAVGSILAGLLIFHESINGLTWFFIILLVIALIGIKISSQH</sequence>
<evidence type="ECO:0000256" key="6">
    <source>
        <dbReference type="ARBA" id="ARBA00023136"/>
    </source>
</evidence>
<dbReference type="Gene3D" id="1.10.3730.20">
    <property type="match status" value="1"/>
</dbReference>
<name>A0A069D1A6_WEIOS</name>
<feature type="transmembrane region" description="Helical" evidence="8">
    <location>
        <begin position="31"/>
        <end position="50"/>
    </location>
</feature>
<dbReference type="RefSeq" id="WP_027699169.1">
    <property type="nucleotide sequence ID" value="NZ_DF820490.1"/>
</dbReference>
<protein>
    <submittedName>
        <fullName evidence="9">GroEL supressor protein SugE</fullName>
    </submittedName>
</protein>
<dbReference type="eggNOG" id="COG2076">
    <property type="taxonomic scope" value="Bacteria"/>
</dbReference>
<comment type="similarity">
    <text evidence="7">Belongs to the drug/metabolite transporter (DMT) superfamily. Small multidrug resistance (SMR) (TC 2.A.7.1) family.</text>
</comment>
<dbReference type="InterPro" id="IPR000390">
    <property type="entry name" value="Small_drug/metabolite_transptr"/>
</dbReference>
<dbReference type="PANTHER" id="PTHR30561">
    <property type="entry name" value="SMR FAMILY PROTON-DEPENDENT DRUG EFFLUX TRANSPORTER SUGE"/>
    <property type="match status" value="1"/>
</dbReference>
<dbReference type="FunFam" id="1.10.3730.20:FF:000001">
    <property type="entry name" value="Quaternary ammonium compound resistance transporter SugE"/>
    <property type="match status" value="1"/>
</dbReference>
<keyword evidence="2" id="KW-0813">Transport</keyword>
<evidence type="ECO:0000313" key="9">
    <source>
        <dbReference type="EMBL" id="GAK31141.1"/>
    </source>
</evidence>
<evidence type="ECO:0000313" key="10">
    <source>
        <dbReference type="Proteomes" id="UP000030643"/>
    </source>
</evidence>
<feature type="transmembrane region" description="Helical" evidence="8">
    <location>
        <begin position="57"/>
        <end position="78"/>
    </location>
</feature>
<evidence type="ECO:0000256" key="2">
    <source>
        <dbReference type="ARBA" id="ARBA00022448"/>
    </source>
</evidence>
<evidence type="ECO:0000256" key="7">
    <source>
        <dbReference type="RuleBase" id="RU003942"/>
    </source>
</evidence>
<dbReference type="Pfam" id="PF00893">
    <property type="entry name" value="Multi_Drug_Res"/>
    <property type="match status" value="1"/>
</dbReference>
<evidence type="ECO:0000256" key="8">
    <source>
        <dbReference type="SAM" id="Phobius"/>
    </source>
</evidence>
<dbReference type="Proteomes" id="UP000030643">
    <property type="component" value="Unassembled WGS sequence"/>
</dbReference>
<accession>A0A069D1A6</accession>
<dbReference type="OrthoDB" id="21828at2"/>
<keyword evidence="10" id="KW-1185">Reference proteome</keyword>
<dbReference type="SUPFAM" id="SSF103481">
    <property type="entry name" value="Multidrug resistance efflux transporter EmrE"/>
    <property type="match status" value="1"/>
</dbReference>
<keyword evidence="6 8" id="KW-0472">Membrane</keyword>
<dbReference type="GO" id="GO:0022857">
    <property type="term" value="F:transmembrane transporter activity"/>
    <property type="evidence" value="ECO:0007669"/>
    <property type="project" value="InterPro"/>
</dbReference>
<dbReference type="GO" id="GO:0005886">
    <property type="term" value="C:plasma membrane"/>
    <property type="evidence" value="ECO:0007669"/>
    <property type="project" value="UniProtKB-SubCell"/>
</dbReference>
<proteinExistence type="inferred from homology"/>
<keyword evidence="5 8" id="KW-1133">Transmembrane helix</keyword>
<organism evidence="9 10">
    <name type="scientific">Weissella oryzae (strain DSM 25784 / JCM 18191 / LMG 30913 / SG25)</name>
    <dbReference type="NCBI Taxonomy" id="1329250"/>
    <lineage>
        <taxon>Bacteria</taxon>
        <taxon>Bacillati</taxon>
        <taxon>Bacillota</taxon>
        <taxon>Bacilli</taxon>
        <taxon>Lactobacillales</taxon>
        <taxon>Lactobacillaceae</taxon>
        <taxon>Weissella</taxon>
    </lineage>
</organism>
<dbReference type="PANTHER" id="PTHR30561:SF0">
    <property type="entry name" value="GUANIDINIUM EXPORTER"/>
    <property type="match status" value="1"/>
</dbReference>
<evidence type="ECO:0000256" key="3">
    <source>
        <dbReference type="ARBA" id="ARBA00022475"/>
    </source>
</evidence>
<dbReference type="STRING" id="1329250.WOSG25_071180"/>
<evidence type="ECO:0000256" key="1">
    <source>
        <dbReference type="ARBA" id="ARBA00004651"/>
    </source>
</evidence>
<gene>
    <name evidence="9" type="primary">sugE</name>
    <name evidence="9" type="ORF">WOSG25_071180</name>
</gene>
<evidence type="ECO:0000256" key="4">
    <source>
        <dbReference type="ARBA" id="ARBA00022692"/>
    </source>
</evidence>
<dbReference type="EMBL" id="DF820490">
    <property type="protein sequence ID" value="GAK31141.1"/>
    <property type="molecule type" value="Genomic_DNA"/>
</dbReference>
<dbReference type="AlphaFoldDB" id="A0A069D1A6"/>
<comment type="subcellular location">
    <subcellularLocation>
        <location evidence="1 7">Cell membrane</location>
        <topology evidence="1 7">Multi-pass membrane protein</topology>
    </subcellularLocation>
</comment>
<keyword evidence="4 7" id="KW-0812">Transmembrane</keyword>
<evidence type="ECO:0000256" key="5">
    <source>
        <dbReference type="ARBA" id="ARBA00022989"/>
    </source>
</evidence>
<feature type="transmembrane region" description="Helical" evidence="8">
    <location>
        <begin position="84"/>
        <end position="102"/>
    </location>
</feature>